<gene>
    <name evidence="3" type="ORF">GA0070607_6364</name>
</gene>
<dbReference type="NCBIfam" id="TIGR03882">
    <property type="entry name" value="cyclo_dehyd_2"/>
    <property type="match status" value="1"/>
</dbReference>
<dbReference type="Pfam" id="PF02624">
    <property type="entry name" value="YcaO"/>
    <property type="match status" value="1"/>
</dbReference>
<evidence type="ECO:0000256" key="1">
    <source>
        <dbReference type="SAM" id="MobiDB-lite"/>
    </source>
</evidence>
<dbReference type="InterPro" id="IPR003776">
    <property type="entry name" value="YcaO-like_dom"/>
</dbReference>
<keyword evidence="4" id="KW-1185">Reference proteome</keyword>
<proteinExistence type="predicted"/>
<dbReference type="Proteomes" id="UP000198243">
    <property type="component" value="Chromosome I"/>
</dbReference>
<feature type="domain" description="YcaO" evidence="2">
    <location>
        <begin position="267"/>
        <end position="653"/>
    </location>
</feature>
<keyword evidence="3" id="KW-0689">Ribosomal protein</keyword>
<evidence type="ECO:0000259" key="2">
    <source>
        <dbReference type="PROSITE" id="PS51664"/>
    </source>
</evidence>
<evidence type="ECO:0000313" key="3">
    <source>
        <dbReference type="EMBL" id="SCF16641.1"/>
    </source>
</evidence>
<dbReference type="RefSeq" id="WP_089021434.1">
    <property type="nucleotide sequence ID" value="NZ_LT607412.1"/>
</dbReference>
<dbReference type="Gene3D" id="3.30.40.250">
    <property type="match status" value="1"/>
</dbReference>
<dbReference type="Gene3D" id="3.30.1330.230">
    <property type="match status" value="1"/>
</dbReference>
<name>A0A1C4Y8K2_9ACTN</name>
<dbReference type="AlphaFoldDB" id="A0A1C4Y8K2"/>
<sequence>MIVDVRTTSTGWDASLKQLGEAFHERLHAGQPAGNDPLPAGITVRIAALGLTDAYADGGEGLTSDVVPIWLHGATALVGPRWTGARDPAPTRPGPCPFCVQRRWQAIRLREERHALEHGAQVGTVAPLPHLTPFAVDALWQLFRQACRPRADRPGVARLHQLRMDTLETAVVEVLADSECPACGTTRPDTAEAAVIPLTRRAKPNPTAYRLRAAGELDLPVGALANPVAGALGGNALRAYNATATAPVTGYFRVRSRYDLHEMWWSGHANSYGGSETYALLEGLERYAGQFPRAKRTEVFDSYANLAPDALDPAGLGYHPAFYQGHGLYYTPYSPDEPMHWVWGWSLRDSTPRLVPEQLVYYLDRRTDQRKFVQECSNGCASGSCPEEALLHGMLELIERDAFLLAWYGSARLAEIDPATCRDERVHFMLDRVDLLGYDIRLFDTRADLPVPVVTAVAVRRGDGLGRLCFAAGASLDPDDAVRAALCETASYVPGFDERVAASEPELREMVTDYTRVTELSHHALLYGLPEMARHAAFLLDDPPLRSMSELYGDWLAVRPEHDDLRADMTYLAGLIASLGGDVVAVDQTCPEQEVAGVHTMAVVAPALVPIDFGWQRQRVLWSDRLERYLARGRHGPDGLGATGRNPHPHPFP</sequence>
<dbReference type="OrthoDB" id="2379922at2"/>
<evidence type="ECO:0000313" key="4">
    <source>
        <dbReference type="Proteomes" id="UP000198243"/>
    </source>
</evidence>
<reference evidence="4" key="1">
    <citation type="submission" date="2016-06" db="EMBL/GenBank/DDBJ databases">
        <authorList>
            <person name="Varghese N."/>
            <person name="Submissions Spin"/>
        </authorList>
    </citation>
    <scope>NUCLEOTIDE SEQUENCE [LARGE SCALE GENOMIC DNA]</scope>
    <source>
        <strain evidence="4">DSM 44875</strain>
    </source>
</reference>
<feature type="region of interest" description="Disordered" evidence="1">
    <location>
        <begin position="634"/>
        <end position="653"/>
    </location>
</feature>
<dbReference type="PANTHER" id="PTHR37809">
    <property type="entry name" value="RIBOSOMAL PROTEIN S12 METHYLTHIOTRANSFERASE ACCESSORY FACTOR YCAO"/>
    <property type="match status" value="1"/>
</dbReference>
<protein>
    <submittedName>
        <fullName evidence="3">Ribosomal protein S12 methylthiotransferase accessory factor</fullName>
    </submittedName>
</protein>
<dbReference type="EMBL" id="LT607412">
    <property type="protein sequence ID" value="SCF16641.1"/>
    <property type="molecule type" value="Genomic_DNA"/>
</dbReference>
<dbReference type="GO" id="GO:0016740">
    <property type="term" value="F:transferase activity"/>
    <property type="evidence" value="ECO:0007669"/>
    <property type="project" value="UniProtKB-KW"/>
</dbReference>
<dbReference type="InterPro" id="IPR027624">
    <property type="entry name" value="TOMM_cyclo_SagD"/>
</dbReference>
<dbReference type="Gene3D" id="3.30.160.660">
    <property type="match status" value="1"/>
</dbReference>
<keyword evidence="3" id="KW-0687">Ribonucleoprotein</keyword>
<dbReference type="NCBIfam" id="TIGR03604">
    <property type="entry name" value="TOMM_cyclo_SagD"/>
    <property type="match status" value="1"/>
</dbReference>
<accession>A0A1C4Y8K2</accession>
<dbReference type="InterPro" id="IPR022291">
    <property type="entry name" value="Bacteriocin_synth_cyclodeHase"/>
</dbReference>
<organism evidence="3 4">
    <name type="scientific">Micromonospora coriariae</name>
    <dbReference type="NCBI Taxonomy" id="285665"/>
    <lineage>
        <taxon>Bacteria</taxon>
        <taxon>Bacillati</taxon>
        <taxon>Actinomycetota</taxon>
        <taxon>Actinomycetes</taxon>
        <taxon>Micromonosporales</taxon>
        <taxon>Micromonosporaceae</taxon>
        <taxon>Micromonospora</taxon>
    </lineage>
</organism>
<keyword evidence="3" id="KW-0808">Transferase</keyword>
<dbReference type="GO" id="GO:0005840">
    <property type="term" value="C:ribosome"/>
    <property type="evidence" value="ECO:0007669"/>
    <property type="project" value="UniProtKB-KW"/>
</dbReference>
<dbReference type="PROSITE" id="PS51664">
    <property type="entry name" value="YCAO"/>
    <property type="match status" value="1"/>
</dbReference>
<dbReference type="PANTHER" id="PTHR37809:SF1">
    <property type="entry name" value="RIBOSOMAL PROTEIN S12 METHYLTHIOTRANSFERASE ACCESSORY FACTOR YCAO"/>
    <property type="match status" value="1"/>
</dbReference>